<sequence>MRQLIPGAIPTRADRTRDVLAAVALLVSAALEWNADTVGAGRIDVVAVTALSVLSLVLPAASRRGVFGPRWTPARLRLAKVLLGVPYLVLVAVYLGWDVMSRWTGWDYGSTGLGPAVWIGFAGAVLAAQPRECELFDVVDVRPTRALARTVLAVIGGLFAVSALSAVATALYRFVDGIDAVAGVRMGVLDPLVSALIALCWLAIVGQLVAATVAGRVGGALCLTLLGWAAATWALLVSIPGAPFDSLDTVQLGYLGIGVLGGLGAAAASPALAAPPAMTQRDYYLPPLRLVLVVSTLWVAVSVVRLTLYSASVATLAALVFFTAAVAGATYVRERLSDGDAEHRGVLLSVAAMLIAIGIAVLVTMGVRVNWNYPAPMALWLTGFVVPALILWREVLAPGLRPPHESAFPPDGFIDWAAQGPGAHTGGTNR</sequence>
<protein>
    <recommendedName>
        <fullName evidence="2">DUF7937 domain-containing protein</fullName>
    </recommendedName>
</protein>
<dbReference type="AlphaFoldDB" id="A0A318RH37"/>
<name>A0A318RH37_WILLI</name>
<dbReference type="OrthoDB" id="4577921at2"/>
<feature type="transmembrane region" description="Helical" evidence="1">
    <location>
        <begin position="287"/>
        <end position="308"/>
    </location>
</feature>
<keyword evidence="1" id="KW-0812">Transmembrane</keyword>
<feature type="transmembrane region" description="Helical" evidence="1">
    <location>
        <begin position="373"/>
        <end position="392"/>
    </location>
</feature>
<feature type="transmembrane region" description="Helical" evidence="1">
    <location>
        <begin position="314"/>
        <end position="333"/>
    </location>
</feature>
<feature type="transmembrane region" description="Helical" evidence="1">
    <location>
        <begin position="150"/>
        <end position="172"/>
    </location>
</feature>
<feature type="transmembrane region" description="Helical" evidence="1">
    <location>
        <begin position="345"/>
        <end position="367"/>
    </location>
</feature>
<feature type="transmembrane region" description="Helical" evidence="1">
    <location>
        <begin position="220"/>
        <end position="240"/>
    </location>
</feature>
<keyword evidence="1" id="KW-1133">Transmembrane helix</keyword>
<feature type="transmembrane region" description="Helical" evidence="1">
    <location>
        <begin position="192"/>
        <end position="213"/>
    </location>
</feature>
<evidence type="ECO:0000313" key="4">
    <source>
        <dbReference type="Proteomes" id="UP000247591"/>
    </source>
</evidence>
<keyword evidence="4" id="KW-1185">Reference proteome</keyword>
<dbReference type="Proteomes" id="UP000247591">
    <property type="component" value="Unassembled WGS sequence"/>
</dbReference>
<organism evidence="3 4">
    <name type="scientific">Williamsia limnetica</name>
    <dbReference type="NCBI Taxonomy" id="882452"/>
    <lineage>
        <taxon>Bacteria</taxon>
        <taxon>Bacillati</taxon>
        <taxon>Actinomycetota</taxon>
        <taxon>Actinomycetes</taxon>
        <taxon>Mycobacteriales</taxon>
        <taxon>Nocardiaceae</taxon>
        <taxon>Williamsia</taxon>
    </lineage>
</organism>
<feature type="domain" description="DUF7937" evidence="2">
    <location>
        <begin position="14"/>
        <end position="391"/>
    </location>
</feature>
<dbReference type="RefSeq" id="WP_146240543.1">
    <property type="nucleotide sequence ID" value="NZ_QJSP01000021.1"/>
</dbReference>
<dbReference type="Pfam" id="PF25592">
    <property type="entry name" value="DUF7937"/>
    <property type="match status" value="1"/>
</dbReference>
<evidence type="ECO:0000256" key="1">
    <source>
        <dbReference type="SAM" id="Phobius"/>
    </source>
</evidence>
<dbReference type="EMBL" id="QJSP01000021">
    <property type="protein sequence ID" value="PYE12620.1"/>
    <property type="molecule type" value="Genomic_DNA"/>
</dbReference>
<reference evidence="3 4" key="1">
    <citation type="submission" date="2018-06" db="EMBL/GenBank/DDBJ databases">
        <title>Genomic Encyclopedia of Type Strains, Phase IV (KMG-IV): sequencing the most valuable type-strain genomes for metagenomic binning, comparative biology and taxonomic classification.</title>
        <authorList>
            <person name="Goeker M."/>
        </authorList>
    </citation>
    <scope>NUCLEOTIDE SEQUENCE [LARGE SCALE GENOMIC DNA]</scope>
    <source>
        <strain evidence="3 4">DSM 45521</strain>
    </source>
</reference>
<evidence type="ECO:0000259" key="2">
    <source>
        <dbReference type="Pfam" id="PF25592"/>
    </source>
</evidence>
<gene>
    <name evidence="3" type="ORF">DFR67_12150</name>
</gene>
<evidence type="ECO:0000313" key="3">
    <source>
        <dbReference type="EMBL" id="PYE12620.1"/>
    </source>
</evidence>
<feature type="transmembrane region" description="Helical" evidence="1">
    <location>
        <begin position="252"/>
        <end position="275"/>
    </location>
</feature>
<feature type="transmembrane region" description="Helical" evidence="1">
    <location>
        <begin position="78"/>
        <end position="97"/>
    </location>
</feature>
<feature type="transmembrane region" description="Helical" evidence="1">
    <location>
        <begin position="40"/>
        <end position="58"/>
    </location>
</feature>
<comment type="caution">
    <text evidence="3">The sequence shown here is derived from an EMBL/GenBank/DDBJ whole genome shotgun (WGS) entry which is preliminary data.</text>
</comment>
<accession>A0A318RH37</accession>
<feature type="transmembrane region" description="Helical" evidence="1">
    <location>
        <begin position="109"/>
        <end position="129"/>
    </location>
</feature>
<keyword evidence="1" id="KW-0472">Membrane</keyword>
<proteinExistence type="predicted"/>
<dbReference type="InterPro" id="IPR057697">
    <property type="entry name" value="DUF7937"/>
</dbReference>